<evidence type="ECO:0000256" key="2">
    <source>
        <dbReference type="SAM" id="MobiDB-lite"/>
    </source>
</evidence>
<proteinExistence type="predicted"/>
<feature type="region of interest" description="Disordered" evidence="2">
    <location>
        <begin position="221"/>
        <end position="253"/>
    </location>
</feature>
<keyword evidence="3" id="KW-1133">Transmembrane helix</keyword>
<feature type="compositionally biased region" description="Low complexity" evidence="2">
    <location>
        <begin position="47"/>
        <end position="61"/>
    </location>
</feature>
<evidence type="ECO:0000256" key="1">
    <source>
        <dbReference type="SAM" id="Coils"/>
    </source>
</evidence>
<evidence type="ECO:0008006" key="6">
    <source>
        <dbReference type="Google" id="ProtNLM"/>
    </source>
</evidence>
<gene>
    <name evidence="4" type="ORF">BKA16_004255</name>
</gene>
<keyword evidence="1" id="KW-0175">Coiled coil</keyword>
<dbReference type="InterPro" id="IPR053779">
    <property type="entry name" value="GlpR"/>
</dbReference>
<feature type="transmembrane region" description="Helical" evidence="3">
    <location>
        <begin position="6"/>
        <end position="23"/>
    </location>
</feature>
<dbReference type="NCBIfam" id="NF045516">
    <property type="entry name" value="GlpR"/>
    <property type="match status" value="1"/>
</dbReference>
<keyword evidence="3" id="KW-0812">Transmembrane</keyword>
<feature type="compositionally biased region" description="Basic and acidic residues" evidence="2">
    <location>
        <begin position="62"/>
        <end position="85"/>
    </location>
</feature>
<dbReference type="RefSeq" id="WP_183372530.1">
    <property type="nucleotide sequence ID" value="NZ_BAABHL010000001.1"/>
</dbReference>
<feature type="transmembrane region" description="Helical" evidence="3">
    <location>
        <begin position="264"/>
        <end position="282"/>
    </location>
</feature>
<evidence type="ECO:0000313" key="5">
    <source>
        <dbReference type="Proteomes" id="UP000551501"/>
    </source>
</evidence>
<feature type="transmembrane region" description="Helical" evidence="3">
    <location>
        <begin position="288"/>
        <end position="308"/>
    </location>
</feature>
<sequence length="398" mass="43776">MPNSVLWVFLIVVWLFVLVPMVLRGRPAARTSTKAAAQTRVVHRGGSRSAASRRAAAASRSSRAESAAKRLAERRAAQEATKDTEDAVEPDEVEVELDEVEIIEIDEVEIDAEDLDVTDDVEFDEPVDEAEDAEVVEAELVEEPADEKTLRADAESPLEVTDVIDIVDVEVVDLDEAQAARIEAEAEAAELDDESDEFEDESDEEFELTADGDDVAGSFDVLDDDVEPGPAPKPTPREMRGTGGYGRGRAAENDEAAYRERRRVLGGLTVLTIAAVVSAFFIQPLGYVAVGAMVVVSAAYLVFLRRAVRAEHARYAQRMARQRRRDEQEARVEREQAEPLYVAPPARLRRPGGAIVLEIDDEDPAFDHLPTYDFTGSYAQGSEFDDTDFDVATHRTAV</sequence>
<keyword evidence="3" id="KW-0472">Membrane</keyword>
<evidence type="ECO:0000256" key="3">
    <source>
        <dbReference type="SAM" id="Phobius"/>
    </source>
</evidence>
<feature type="coiled-coil region" evidence="1">
    <location>
        <begin position="172"/>
        <end position="204"/>
    </location>
</feature>
<dbReference type="EMBL" id="JACIFP010000001">
    <property type="protein sequence ID" value="MBB4137703.1"/>
    <property type="molecule type" value="Genomic_DNA"/>
</dbReference>
<dbReference type="AlphaFoldDB" id="A0A840F597"/>
<reference evidence="4 5" key="1">
    <citation type="submission" date="2020-08" db="EMBL/GenBank/DDBJ databases">
        <title>Sequencing the genomes of 1000 actinobacteria strains.</title>
        <authorList>
            <person name="Klenk H.-P."/>
        </authorList>
    </citation>
    <scope>NUCLEOTIDE SEQUENCE [LARGE SCALE GENOMIC DNA]</scope>
    <source>
        <strain evidence="4 5">DSM 45298</strain>
    </source>
</reference>
<evidence type="ECO:0000313" key="4">
    <source>
        <dbReference type="EMBL" id="MBB4137703.1"/>
    </source>
</evidence>
<keyword evidence="5" id="KW-1185">Reference proteome</keyword>
<comment type="caution">
    <text evidence="4">The sequence shown here is derived from an EMBL/GenBank/DDBJ whole genome shotgun (WGS) entry which is preliminary data.</text>
</comment>
<feature type="region of interest" description="Disordered" evidence="2">
    <location>
        <begin position="34"/>
        <end position="92"/>
    </location>
</feature>
<organism evidence="4 5">
    <name type="scientific">Gordonia humi</name>
    <dbReference type="NCBI Taxonomy" id="686429"/>
    <lineage>
        <taxon>Bacteria</taxon>
        <taxon>Bacillati</taxon>
        <taxon>Actinomycetota</taxon>
        <taxon>Actinomycetes</taxon>
        <taxon>Mycobacteriales</taxon>
        <taxon>Gordoniaceae</taxon>
        <taxon>Gordonia</taxon>
    </lineage>
</organism>
<protein>
    <recommendedName>
        <fullName evidence="6">Transmembrane protein</fullName>
    </recommendedName>
</protein>
<name>A0A840F597_9ACTN</name>
<accession>A0A840F597</accession>
<dbReference type="Proteomes" id="UP000551501">
    <property type="component" value="Unassembled WGS sequence"/>
</dbReference>